<dbReference type="OrthoDB" id="43316at2"/>
<keyword evidence="3" id="KW-1185">Reference proteome</keyword>
<dbReference type="Pfam" id="PF13280">
    <property type="entry name" value="WYL"/>
    <property type="match status" value="1"/>
</dbReference>
<dbReference type="PROSITE" id="PS52050">
    <property type="entry name" value="WYL"/>
    <property type="match status" value="1"/>
</dbReference>
<feature type="domain" description="WYL" evidence="1">
    <location>
        <begin position="153"/>
        <end position="217"/>
    </location>
</feature>
<evidence type="ECO:0000313" key="2">
    <source>
        <dbReference type="EMBL" id="RAR73835.1"/>
    </source>
</evidence>
<name>A0A328YLX2_9FLAO</name>
<keyword evidence="2" id="KW-0238">DNA-binding</keyword>
<dbReference type="EMBL" id="QLSZ01000003">
    <property type="protein sequence ID" value="RAR73835.1"/>
    <property type="molecule type" value="Genomic_DNA"/>
</dbReference>
<comment type="caution">
    <text evidence="2">The sequence shown here is derived from an EMBL/GenBank/DDBJ whole genome shotgun (WGS) entry which is preliminary data.</text>
</comment>
<organism evidence="2 3">
    <name type="scientific">Flavobacterium aciduliphilum</name>
    <dbReference type="NCBI Taxonomy" id="1101402"/>
    <lineage>
        <taxon>Bacteria</taxon>
        <taxon>Pseudomonadati</taxon>
        <taxon>Bacteroidota</taxon>
        <taxon>Flavobacteriia</taxon>
        <taxon>Flavobacteriales</taxon>
        <taxon>Flavobacteriaceae</taxon>
        <taxon>Flavobacterium</taxon>
    </lineage>
</organism>
<sequence length="332" mass="39661">MEDFSKKRLYKKIIVKLLREKKLSVEELMTSLNDILKNDYGFEPISRRTFDRAKESLLENDYQINSRKFNGKNYFVLEGFPENLTLTEEEKLTFPLLLGLLDTEKTMSSVTWLKDALMDEFEYSENDLKVYPYFVNAQPALNQQDQLLLLSGQIIDYIKKRQAIRFLYEKKGVVAMRQVAPLQIRYYDNRYYLLGSAIDDETYEPTNLLQTYTIDRFVEKKVYPAIKETEELQDEDTPIFFDYDALYKATRLEELLKHCLGIWYDWKNNKLKTYRLKFTDWAMGIIENKKIHPSQVLKEKNSDFLIVEITVWENHEMDYFLGRFGDKCERLN</sequence>
<dbReference type="Proteomes" id="UP000248840">
    <property type="component" value="Unassembled WGS sequence"/>
</dbReference>
<dbReference type="InterPro" id="IPR026881">
    <property type="entry name" value="WYL_dom"/>
</dbReference>
<gene>
    <name evidence="2" type="ORF">CLV55_103154</name>
</gene>
<accession>A0A328YLX2</accession>
<dbReference type="AlphaFoldDB" id="A0A328YLX2"/>
<proteinExistence type="predicted"/>
<evidence type="ECO:0000313" key="3">
    <source>
        <dbReference type="Proteomes" id="UP000248840"/>
    </source>
</evidence>
<protein>
    <submittedName>
        <fullName evidence="2">Putative DNA-binding transcriptional regulator YafY</fullName>
    </submittedName>
</protein>
<dbReference type="GO" id="GO:0003677">
    <property type="term" value="F:DNA binding"/>
    <property type="evidence" value="ECO:0007669"/>
    <property type="project" value="UniProtKB-KW"/>
</dbReference>
<reference evidence="2 3" key="1">
    <citation type="submission" date="2018-06" db="EMBL/GenBank/DDBJ databases">
        <title>Genomic Encyclopedia of Archaeal and Bacterial Type Strains, Phase II (KMG-II): from individual species to whole genera.</title>
        <authorList>
            <person name="Goeker M."/>
        </authorList>
    </citation>
    <scope>NUCLEOTIDE SEQUENCE [LARGE SCALE GENOMIC DNA]</scope>
    <source>
        <strain evidence="2 3">DSM 25663</strain>
    </source>
</reference>
<dbReference type="RefSeq" id="WP_112112635.1">
    <property type="nucleotide sequence ID" value="NZ_QLSZ01000003.1"/>
</dbReference>
<evidence type="ECO:0000259" key="1">
    <source>
        <dbReference type="Pfam" id="PF13280"/>
    </source>
</evidence>